<dbReference type="OrthoDB" id="10446379at2759"/>
<name>A0A8J2HDT2_COTCN</name>
<accession>A0A8J2HDT2</accession>
<evidence type="ECO:0000313" key="2">
    <source>
        <dbReference type="Proteomes" id="UP000786811"/>
    </source>
</evidence>
<protein>
    <submittedName>
        <fullName evidence="1">Uncharacterized protein</fullName>
    </submittedName>
</protein>
<reference evidence="1" key="1">
    <citation type="submission" date="2021-04" db="EMBL/GenBank/DDBJ databases">
        <authorList>
            <person name="Chebbi M.A.C M."/>
        </authorList>
    </citation>
    <scope>NUCLEOTIDE SEQUENCE</scope>
</reference>
<proteinExistence type="predicted"/>
<gene>
    <name evidence="1" type="ORF">HICCMSTLAB_LOCUS7792</name>
</gene>
<organism evidence="1 2">
    <name type="scientific">Cotesia congregata</name>
    <name type="common">Parasitoid wasp</name>
    <name type="synonym">Apanteles congregatus</name>
    <dbReference type="NCBI Taxonomy" id="51543"/>
    <lineage>
        <taxon>Eukaryota</taxon>
        <taxon>Metazoa</taxon>
        <taxon>Ecdysozoa</taxon>
        <taxon>Arthropoda</taxon>
        <taxon>Hexapoda</taxon>
        <taxon>Insecta</taxon>
        <taxon>Pterygota</taxon>
        <taxon>Neoptera</taxon>
        <taxon>Endopterygota</taxon>
        <taxon>Hymenoptera</taxon>
        <taxon>Apocrita</taxon>
        <taxon>Ichneumonoidea</taxon>
        <taxon>Braconidae</taxon>
        <taxon>Microgastrinae</taxon>
        <taxon>Cotesia</taxon>
    </lineage>
</organism>
<keyword evidence="2" id="KW-1185">Reference proteome</keyword>
<sequence length="403" mass="46077">MIQSCYPFNDDWPVVCQVCACLCERNDDPKLKDDHTDILDSFCLDPISVDLGFVVTGVRFKKRENKIHLELQQGKLRDGKIIEGSVSWKHTNFCENHKKVIDNFKGWTYDGMKVVLEDIILPDNAVVPGMLNLNSGFKILTIDLVHVGPKLMPPTAFNETITELSQSYLQEVVTNPPQPINGIGWYYQGQPKYGGYLALKIFVKKKIHDGYMEGNVFAHEHSSVAQFNSLFVTSFDERNLRNSNRCRGDCDKIFLEKYNSYNREIHEKYSVKLYACQPIFTGIKIRCQLCACLCERTFDPNFEVYKGGLLDSFCLDPVSVDPGYVATGVRLRKHENRIHIELQQAKLENEKLIEETISWKSTDSCEKSQKVIDNIKNWDYEGFKVALGDIILPTNAVVTGFFL</sequence>
<dbReference type="EMBL" id="CAJNRD030001121">
    <property type="protein sequence ID" value="CAG5095605.1"/>
    <property type="molecule type" value="Genomic_DNA"/>
</dbReference>
<evidence type="ECO:0000313" key="1">
    <source>
        <dbReference type="EMBL" id="CAG5095605.1"/>
    </source>
</evidence>
<dbReference type="Proteomes" id="UP000786811">
    <property type="component" value="Unassembled WGS sequence"/>
</dbReference>
<dbReference type="PANTHER" id="PTHR47890">
    <property type="entry name" value="LD24308P"/>
    <property type="match status" value="1"/>
</dbReference>
<comment type="caution">
    <text evidence="1">The sequence shown here is derived from an EMBL/GenBank/DDBJ whole genome shotgun (WGS) entry which is preliminary data.</text>
</comment>
<dbReference type="PANTHER" id="PTHR47890:SF1">
    <property type="entry name" value="LD24308P"/>
    <property type="match status" value="1"/>
</dbReference>
<dbReference type="AlphaFoldDB" id="A0A8J2HDT2"/>